<comment type="caution">
    <text evidence="2">The sequence shown here is derived from an EMBL/GenBank/DDBJ whole genome shotgun (WGS) entry which is preliminary data.</text>
</comment>
<accession>A0ABV1WJ56</accession>
<proteinExistence type="predicted"/>
<evidence type="ECO:0000313" key="3">
    <source>
        <dbReference type="Proteomes" id="UP001458415"/>
    </source>
</evidence>
<keyword evidence="1" id="KW-0472">Membrane</keyword>
<dbReference type="Proteomes" id="UP001458415">
    <property type="component" value="Unassembled WGS sequence"/>
</dbReference>
<keyword evidence="3" id="KW-1185">Reference proteome</keyword>
<name>A0ABV1WJ56_9ACTN</name>
<keyword evidence="1" id="KW-1133">Transmembrane helix</keyword>
<reference evidence="2 3" key="1">
    <citation type="submission" date="2024-06" db="EMBL/GenBank/DDBJ databases">
        <title>The Natural Products Discovery Center: Release of the First 8490 Sequenced Strains for Exploring Actinobacteria Biosynthetic Diversity.</title>
        <authorList>
            <person name="Kalkreuter E."/>
            <person name="Kautsar S.A."/>
            <person name="Yang D."/>
            <person name="Bader C.D."/>
            <person name="Teijaro C.N."/>
            <person name="Fluegel L."/>
            <person name="Davis C.M."/>
            <person name="Simpson J.R."/>
            <person name="Lauterbach L."/>
            <person name="Steele A.D."/>
            <person name="Gui C."/>
            <person name="Meng S."/>
            <person name="Li G."/>
            <person name="Viehrig K."/>
            <person name="Ye F."/>
            <person name="Su P."/>
            <person name="Kiefer A.F."/>
            <person name="Nichols A."/>
            <person name="Cepeda A.J."/>
            <person name="Yan W."/>
            <person name="Fan B."/>
            <person name="Jiang Y."/>
            <person name="Adhikari A."/>
            <person name="Zheng C.-J."/>
            <person name="Schuster L."/>
            <person name="Cowan T.M."/>
            <person name="Smanski M.J."/>
            <person name="Chevrette M.G."/>
            <person name="De Carvalho L.P.S."/>
            <person name="Shen B."/>
        </authorList>
    </citation>
    <scope>NUCLEOTIDE SEQUENCE [LARGE SCALE GENOMIC DNA]</scope>
    <source>
        <strain evidence="2 3">NPDC000634</strain>
    </source>
</reference>
<protein>
    <recommendedName>
        <fullName evidence="4">Integral membrane protein</fullName>
    </recommendedName>
</protein>
<feature type="transmembrane region" description="Helical" evidence="1">
    <location>
        <begin position="65"/>
        <end position="85"/>
    </location>
</feature>
<gene>
    <name evidence="2" type="ORF">ABT317_43675</name>
</gene>
<evidence type="ECO:0000313" key="2">
    <source>
        <dbReference type="EMBL" id="MER6983677.1"/>
    </source>
</evidence>
<organism evidence="2 3">
    <name type="scientific">Streptomyces carpinensis</name>
    <dbReference type="NCBI Taxonomy" id="66369"/>
    <lineage>
        <taxon>Bacteria</taxon>
        <taxon>Bacillati</taxon>
        <taxon>Actinomycetota</taxon>
        <taxon>Actinomycetes</taxon>
        <taxon>Kitasatosporales</taxon>
        <taxon>Streptomycetaceae</taxon>
        <taxon>Streptomyces</taxon>
    </lineage>
</organism>
<keyword evidence="1" id="KW-0812">Transmembrane</keyword>
<sequence>MRIGELAAAVGVARAARPTHGTGGGQAQVFGYARGQGPVTAGLVSVCVIQTLTMSVLLRNWPAAHAVMLSLGVLTIVFVVVRHAACALRPHLLTADTLRIRQAAHADLSVPLGAIASVRRETRTTRTTRTTTHERTGGELDLPVRSLTSLTLELTTPVTHVTLLGRRRAVRVIRFHAEDAERLAHTLSTLARSATEGETPCLCCCPRPKARLPQAVAPR</sequence>
<evidence type="ECO:0000256" key="1">
    <source>
        <dbReference type="SAM" id="Phobius"/>
    </source>
</evidence>
<dbReference type="EMBL" id="JBEPCU010001467">
    <property type="protein sequence ID" value="MER6983677.1"/>
    <property type="molecule type" value="Genomic_DNA"/>
</dbReference>
<dbReference type="RefSeq" id="WP_208640682.1">
    <property type="nucleotide sequence ID" value="NZ_MUBM01000122.1"/>
</dbReference>
<evidence type="ECO:0008006" key="4">
    <source>
        <dbReference type="Google" id="ProtNLM"/>
    </source>
</evidence>